<gene>
    <name evidence="1" type="ORF">H2198_000601</name>
</gene>
<sequence>MVSARNIGKVENISSPDAAHDDTTKWYKALNFGFFDAKCAAILPPPGTVSYIQPLQEYIIPGHYYLARAMGIVRLIDTDGDETRRINSHRNDVAESHLKLGSARLRPALCDPRMFSRWVKACEKLHHKKCDKFKRQIKHPLRLLNTSNLRLETFDPNSVPRYFTLSYVWGTKKYVRLEEAVLSEVTNTGFRDNVNFHPAVSDAIALMKGMNETYLWVDSLCIIQDSATDKLAQIYQMDSIYANSTLTIVAAGDEQEGLPGICKPRTEISSLQVGNLMFVADACASSESHWSDNTIWSSRAWTLQEYIVSPHRLIFTADQVYWWCQATSWRESTYLASHTHRYKAMLLEPDMPLTEMHTLPVAAFATNSEPKYLSKFGEIVEQYSRRKVTVEMDRLFAFQGVLNTIKAVDPRKDHFWALTTWDFEIELDWSDADPYSSAGEFRPFASHLFPSWSWLSYPSPVTLGTEYARITCFRFFHGATTASLECQRISPMQYKPQPTTTNTPYYLLDISMPAIQAQFPKTTFNADRQIIFWADIARLGVTWNKTLDFFTGRLVTGYDETMFPTLEDQYHCLLCWSAEIDKTETEYDFVSINNRFRGDQRCRLIWMLRWKDDGTAVRAGHGIIMGTVWDSLVKRQRIIVMD</sequence>
<evidence type="ECO:0000313" key="2">
    <source>
        <dbReference type="Proteomes" id="UP001172386"/>
    </source>
</evidence>
<proteinExistence type="predicted"/>
<dbReference type="Proteomes" id="UP001172386">
    <property type="component" value="Unassembled WGS sequence"/>
</dbReference>
<evidence type="ECO:0000313" key="1">
    <source>
        <dbReference type="EMBL" id="KAJ9663841.1"/>
    </source>
</evidence>
<comment type="caution">
    <text evidence="1">The sequence shown here is derived from an EMBL/GenBank/DDBJ whole genome shotgun (WGS) entry which is preliminary data.</text>
</comment>
<keyword evidence="2" id="KW-1185">Reference proteome</keyword>
<organism evidence="1 2">
    <name type="scientific">Neophaeococcomyces mojaviensis</name>
    <dbReference type="NCBI Taxonomy" id="3383035"/>
    <lineage>
        <taxon>Eukaryota</taxon>
        <taxon>Fungi</taxon>
        <taxon>Dikarya</taxon>
        <taxon>Ascomycota</taxon>
        <taxon>Pezizomycotina</taxon>
        <taxon>Eurotiomycetes</taxon>
        <taxon>Chaetothyriomycetidae</taxon>
        <taxon>Chaetothyriales</taxon>
        <taxon>Chaetothyriales incertae sedis</taxon>
        <taxon>Neophaeococcomyces</taxon>
    </lineage>
</organism>
<reference evidence="1" key="1">
    <citation type="submission" date="2022-10" db="EMBL/GenBank/DDBJ databases">
        <title>Culturing micro-colonial fungi from biological soil crusts in the Mojave desert and describing Neophaeococcomyces mojavensis, and introducing the new genera and species Taxawa tesnikishii.</title>
        <authorList>
            <person name="Kurbessoian T."/>
            <person name="Stajich J.E."/>
        </authorList>
    </citation>
    <scope>NUCLEOTIDE SEQUENCE</scope>
    <source>
        <strain evidence="1">JES_112</strain>
    </source>
</reference>
<name>A0ACC3AJA6_9EURO</name>
<dbReference type="EMBL" id="JAPDRQ010000006">
    <property type="protein sequence ID" value="KAJ9663841.1"/>
    <property type="molecule type" value="Genomic_DNA"/>
</dbReference>
<accession>A0ACC3AJA6</accession>
<protein>
    <submittedName>
        <fullName evidence="1">Uncharacterized protein</fullName>
    </submittedName>
</protein>